<name>A0ABD0YD87_9HEMI</name>
<keyword evidence="7" id="KW-1185">Reference proteome</keyword>
<gene>
    <name evidence="6" type="ORF">AAG570_013742</name>
</gene>
<comment type="caution">
    <text evidence="6">The sequence shown here is derived from an EMBL/GenBank/DDBJ whole genome shotgun (WGS) entry which is preliminary data.</text>
</comment>
<evidence type="ECO:0008006" key="8">
    <source>
        <dbReference type="Google" id="ProtNLM"/>
    </source>
</evidence>
<evidence type="ECO:0000256" key="1">
    <source>
        <dbReference type="ARBA" id="ARBA00004123"/>
    </source>
</evidence>
<keyword evidence="4" id="KW-0963">Cytoplasm</keyword>
<sequence length="125" mass="14361">MYTVSKGPSKLVAKTRRGISQNLERLETLRDIRKPAVDDGDGEVVSIPKPVFNLVNGKKSNPMRTQQETISPQHEEIIKFIYDSWTSVCKEGDQDSMEPSQKDCKRFTVLFKFSDFTYLYVHDSI</sequence>
<comment type="subcellular location">
    <subcellularLocation>
        <location evidence="2">Cytoplasm</location>
        <location evidence="2">Stress granule</location>
    </subcellularLocation>
    <subcellularLocation>
        <location evidence="1">Nucleus</location>
    </subcellularLocation>
</comment>
<dbReference type="InterPro" id="IPR029428">
    <property type="entry name" value="MCRIP"/>
</dbReference>
<dbReference type="GO" id="GO:0010494">
    <property type="term" value="C:cytoplasmic stress granule"/>
    <property type="evidence" value="ECO:0007669"/>
    <property type="project" value="UniProtKB-SubCell"/>
</dbReference>
<protein>
    <recommendedName>
        <fullName evidence="8">MAPK regulated corepressor interacting protein 2</fullName>
    </recommendedName>
</protein>
<reference evidence="6 7" key="1">
    <citation type="submission" date="2024-07" db="EMBL/GenBank/DDBJ databases">
        <title>Chromosome-level genome assembly of the water stick insect Ranatra chinensis (Heteroptera: Nepidae).</title>
        <authorList>
            <person name="Liu X."/>
        </authorList>
    </citation>
    <scope>NUCLEOTIDE SEQUENCE [LARGE SCALE GENOMIC DNA]</scope>
    <source>
        <strain evidence="6">Cailab_2021Rc</strain>
        <tissue evidence="6">Muscle</tissue>
    </source>
</reference>
<keyword evidence="5" id="KW-0539">Nucleus</keyword>
<accession>A0ABD0YD87</accession>
<evidence type="ECO:0000313" key="6">
    <source>
        <dbReference type="EMBL" id="KAL1129212.1"/>
    </source>
</evidence>
<organism evidence="6 7">
    <name type="scientific">Ranatra chinensis</name>
    <dbReference type="NCBI Taxonomy" id="642074"/>
    <lineage>
        <taxon>Eukaryota</taxon>
        <taxon>Metazoa</taxon>
        <taxon>Ecdysozoa</taxon>
        <taxon>Arthropoda</taxon>
        <taxon>Hexapoda</taxon>
        <taxon>Insecta</taxon>
        <taxon>Pterygota</taxon>
        <taxon>Neoptera</taxon>
        <taxon>Paraneoptera</taxon>
        <taxon>Hemiptera</taxon>
        <taxon>Heteroptera</taxon>
        <taxon>Panheteroptera</taxon>
        <taxon>Nepomorpha</taxon>
        <taxon>Nepidae</taxon>
        <taxon>Ranatrinae</taxon>
        <taxon>Ranatra</taxon>
    </lineage>
</organism>
<dbReference type="Proteomes" id="UP001558652">
    <property type="component" value="Unassembled WGS sequence"/>
</dbReference>
<evidence type="ECO:0000256" key="4">
    <source>
        <dbReference type="ARBA" id="ARBA00022490"/>
    </source>
</evidence>
<proteinExistence type="inferred from homology"/>
<evidence type="ECO:0000313" key="7">
    <source>
        <dbReference type="Proteomes" id="UP001558652"/>
    </source>
</evidence>
<dbReference type="Pfam" id="PF14799">
    <property type="entry name" value="FAM195"/>
    <property type="match status" value="1"/>
</dbReference>
<dbReference type="EMBL" id="JBFDAA010000009">
    <property type="protein sequence ID" value="KAL1129212.1"/>
    <property type="molecule type" value="Genomic_DNA"/>
</dbReference>
<evidence type="ECO:0000256" key="3">
    <source>
        <dbReference type="ARBA" id="ARBA00010821"/>
    </source>
</evidence>
<comment type="similarity">
    <text evidence="3">Belongs to the MCRIP family.</text>
</comment>
<dbReference type="AlphaFoldDB" id="A0ABD0YD87"/>
<evidence type="ECO:0000256" key="5">
    <source>
        <dbReference type="ARBA" id="ARBA00023242"/>
    </source>
</evidence>
<evidence type="ECO:0000256" key="2">
    <source>
        <dbReference type="ARBA" id="ARBA00004210"/>
    </source>
</evidence>
<dbReference type="GO" id="GO:0005634">
    <property type="term" value="C:nucleus"/>
    <property type="evidence" value="ECO:0007669"/>
    <property type="project" value="UniProtKB-SubCell"/>
</dbReference>